<proteinExistence type="predicted"/>
<accession>A0AC34FZD7</accession>
<dbReference type="Proteomes" id="UP000887579">
    <property type="component" value="Unplaced"/>
</dbReference>
<protein>
    <submittedName>
        <fullName evidence="2">Uncharacterized protein</fullName>
    </submittedName>
</protein>
<name>A0AC34FZD7_9BILA</name>
<evidence type="ECO:0000313" key="2">
    <source>
        <dbReference type="WBParaSite" id="ES5_v2.g22799.t1"/>
    </source>
</evidence>
<reference evidence="2" key="1">
    <citation type="submission" date="2022-11" db="UniProtKB">
        <authorList>
            <consortium name="WormBaseParasite"/>
        </authorList>
    </citation>
    <scope>IDENTIFICATION</scope>
</reference>
<organism evidence="1 2">
    <name type="scientific">Panagrolaimus sp. ES5</name>
    <dbReference type="NCBI Taxonomy" id="591445"/>
    <lineage>
        <taxon>Eukaryota</taxon>
        <taxon>Metazoa</taxon>
        <taxon>Ecdysozoa</taxon>
        <taxon>Nematoda</taxon>
        <taxon>Chromadorea</taxon>
        <taxon>Rhabditida</taxon>
        <taxon>Tylenchina</taxon>
        <taxon>Panagrolaimomorpha</taxon>
        <taxon>Panagrolaimoidea</taxon>
        <taxon>Panagrolaimidae</taxon>
        <taxon>Panagrolaimus</taxon>
    </lineage>
</organism>
<evidence type="ECO:0000313" key="1">
    <source>
        <dbReference type="Proteomes" id="UP000887579"/>
    </source>
</evidence>
<dbReference type="WBParaSite" id="ES5_v2.g22799.t1">
    <property type="protein sequence ID" value="ES5_v2.g22799.t1"/>
    <property type="gene ID" value="ES5_v2.g22799"/>
</dbReference>
<sequence length="253" mass="29556">MKSCKIFKLLHLKFDVSEVKELTIFRRRFLCIDIESSCIEYGEPDFQIETPFSYALNIQVKTLKVLNYLEMCQIHQINFNTLIPKLDLSELRQLSVSLEFQLKPDLMAMIFPHSLERLDFMSEPQLHVNPAVLAFERCLNIRDISMSYLTKKVLVSRKEFKKIVRIKRNAKLNFGLLTTLTNIDPEDIVKLVDDHVVKDGKFAFYFMGENSQNYLESKNYIEIIAEQRKQKGIIPKSLVALLCGKNARYHQSL</sequence>